<dbReference type="Pfam" id="PF00989">
    <property type="entry name" value="PAS"/>
    <property type="match status" value="1"/>
</dbReference>
<dbReference type="InterPro" id="IPR011785">
    <property type="entry name" value="Tscrpt_reg_PpsR-CrtJ"/>
</dbReference>
<dbReference type="NCBIfam" id="TIGR02040">
    <property type="entry name" value="PpsR-CrtJ"/>
    <property type="match status" value="1"/>
</dbReference>
<name>A0A2V1P315_9RHOB</name>
<dbReference type="AlphaFoldDB" id="A0A2V1P315"/>
<dbReference type="PRINTS" id="PR01590">
    <property type="entry name" value="HTHFIS"/>
</dbReference>
<dbReference type="PROSITE" id="PS50112">
    <property type="entry name" value="PAS"/>
    <property type="match status" value="1"/>
</dbReference>
<reference evidence="3" key="1">
    <citation type="submission" date="2018-05" db="EMBL/GenBank/DDBJ databases">
        <authorList>
            <person name="Du Z."/>
            <person name="Wang X."/>
        </authorList>
    </citation>
    <scope>NUCLEOTIDE SEQUENCE [LARGE SCALE GENOMIC DNA]</scope>
    <source>
        <strain evidence="3">WDS4C29</strain>
    </source>
</reference>
<dbReference type="Gene3D" id="1.10.10.60">
    <property type="entry name" value="Homeodomain-like"/>
    <property type="match status" value="1"/>
</dbReference>
<dbReference type="SMART" id="SM00091">
    <property type="entry name" value="PAS"/>
    <property type="match status" value="2"/>
</dbReference>
<dbReference type="InterPro" id="IPR035965">
    <property type="entry name" value="PAS-like_dom_sf"/>
</dbReference>
<sequence length="452" mass="49708">MIEQAADIAVFIALDGEVLGITVNPDCPSLGCLDHWVGRKFDSFLTRESVEKMSKRLKDLLAKPDAPHRPMELNHEDNATWEFPVRYTMHLVADQGGVLLFGRDMQPLAEVQQRLLQEQRARELDQQKLRAGQTLFRIVFEESETSLVVLDADTAQIQEINSSAASLLGSTPETLAGNILAQAFDGRRRGEFMEALRAAAASGSERGVEVVARRNGRALILRPRYFRIAGDFVLLCRFDPVEDGAAAGPEFGRLLHDLYSSTSDAIIVTDAAGNVREANEAFLMMADANQIRDVQGQSVSEFLSRGSVDLKLILESATKAGRMSHYSAQFKSTLGMRAPVDISVARLRQQGGETGFGMIIRDVSSRQMPEVEKSNVMVSDEAMQNVMDLVGTESLKELVSATSEVVEKLCIETAVQLTDNNRVAAAEMLGLSRQSLYVKLRKYGLLKPADDG</sequence>
<dbReference type="GO" id="GO:0006355">
    <property type="term" value="P:regulation of DNA-templated transcription"/>
    <property type="evidence" value="ECO:0007669"/>
    <property type="project" value="InterPro"/>
</dbReference>
<dbReference type="InterPro" id="IPR009057">
    <property type="entry name" value="Homeodomain-like_sf"/>
</dbReference>
<comment type="caution">
    <text evidence="2">The sequence shown here is derived from an EMBL/GenBank/DDBJ whole genome shotgun (WGS) entry which is preliminary data.</text>
</comment>
<dbReference type="Gene3D" id="3.30.450.20">
    <property type="entry name" value="PAS domain"/>
    <property type="match status" value="3"/>
</dbReference>
<evidence type="ECO:0000313" key="2">
    <source>
        <dbReference type="EMBL" id="PWG15797.1"/>
    </source>
</evidence>
<dbReference type="Proteomes" id="UP000245293">
    <property type="component" value="Unassembled WGS sequence"/>
</dbReference>
<accession>A0A2V1P315</accession>
<dbReference type="Pfam" id="PF02954">
    <property type="entry name" value="HTH_8"/>
    <property type="match status" value="1"/>
</dbReference>
<dbReference type="SUPFAM" id="SSF46689">
    <property type="entry name" value="Homeodomain-like"/>
    <property type="match status" value="1"/>
</dbReference>
<dbReference type="Pfam" id="PF13188">
    <property type="entry name" value="PAS_8"/>
    <property type="match status" value="1"/>
</dbReference>
<dbReference type="EMBL" id="QETF01000022">
    <property type="protein sequence ID" value="PWG15797.1"/>
    <property type="molecule type" value="Genomic_DNA"/>
</dbReference>
<dbReference type="InterPro" id="IPR002197">
    <property type="entry name" value="HTH_Fis"/>
</dbReference>
<dbReference type="InterPro" id="IPR013767">
    <property type="entry name" value="PAS_fold"/>
</dbReference>
<dbReference type="InterPro" id="IPR000014">
    <property type="entry name" value="PAS"/>
</dbReference>
<evidence type="ECO:0000313" key="3">
    <source>
        <dbReference type="Proteomes" id="UP000245293"/>
    </source>
</evidence>
<dbReference type="GO" id="GO:0043565">
    <property type="term" value="F:sequence-specific DNA binding"/>
    <property type="evidence" value="ECO:0007669"/>
    <property type="project" value="InterPro"/>
</dbReference>
<dbReference type="NCBIfam" id="TIGR00229">
    <property type="entry name" value="sensory_box"/>
    <property type="match status" value="1"/>
</dbReference>
<dbReference type="SUPFAM" id="SSF55785">
    <property type="entry name" value="PYP-like sensor domain (PAS domain)"/>
    <property type="match status" value="2"/>
</dbReference>
<evidence type="ECO:0000259" key="1">
    <source>
        <dbReference type="PROSITE" id="PS50112"/>
    </source>
</evidence>
<organism evidence="2 3">
    <name type="scientific">Salibaculum griseiflavum</name>
    <dbReference type="NCBI Taxonomy" id="1914409"/>
    <lineage>
        <taxon>Bacteria</taxon>
        <taxon>Pseudomonadati</taxon>
        <taxon>Pseudomonadota</taxon>
        <taxon>Alphaproteobacteria</taxon>
        <taxon>Rhodobacterales</taxon>
        <taxon>Roseobacteraceae</taxon>
        <taxon>Salibaculum</taxon>
    </lineage>
</organism>
<proteinExistence type="predicted"/>
<keyword evidence="3" id="KW-1185">Reference proteome</keyword>
<dbReference type="OrthoDB" id="5499170at2"/>
<feature type="domain" description="PAS" evidence="1">
    <location>
        <begin position="132"/>
        <end position="203"/>
    </location>
</feature>
<gene>
    <name evidence="2" type="primary">ppsR</name>
    <name evidence="2" type="ORF">DFK10_14780</name>
</gene>
<protein>
    <submittedName>
        <fullName evidence="2">Transcriptional regulator PpsR</fullName>
    </submittedName>
</protein>
<dbReference type="CDD" id="cd00130">
    <property type="entry name" value="PAS"/>
    <property type="match status" value="2"/>
</dbReference>